<evidence type="ECO:0000256" key="2">
    <source>
        <dbReference type="SAM" id="Phobius"/>
    </source>
</evidence>
<keyword evidence="2" id="KW-0812">Transmembrane</keyword>
<evidence type="ECO:0000313" key="4">
    <source>
        <dbReference type="Proteomes" id="UP001160148"/>
    </source>
</evidence>
<keyword evidence="2" id="KW-0472">Membrane</keyword>
<organism evidence="3 4">
    <name type="scientific">Macrosiphum euphorbiae</name>
    <name type="common">potato aphid</name>
    <dbReference type="NCBI Taxonomy" id="13131"/>
    <lineage>
        <taxon>Eukaryota</taxon>
        <taxon>Metazoa</taxon>
        <taxon>Ecdysozoa</taxon>
        <taxon>Arthropoda</taxon>
        <taxon>Hexapoda</taxon>
        <taxon>Insecta</taxon>
        <taxon>Pterygota</taxon>
        <taxon>Neoptera</taxon>
        <taxon>Paraneoptera</taxon>
        <taxon>Hemiptera</taxon>
        <taxon>Sternorrhyncha</taxon>
        <taxon>Aphidomorpha</taxon>
        <taxon>Aphidoidea</taxon>
        <taxon>Aphididae</taxon>
        <taxon>Macrosiphini</taxon>
        <taxon>Macrosiphum</taxon>
    </lineage>
</organism>
<dbReference type="Proteomes" id="UP001160148">
    <property type="component" value="Unassembled WGS sequence"/>
</dbReference>
<reference evidence="3 4" key="1">
    <citation type="submission" date="2023-01" db="EMBL/GenBank/DDBJ databases">
        <authorList>
            <person name="Whitehead M."/>
        </authorList>
    </citation>
    <scope>NUCLEOTIDE SEQUENCE [LARGE SCALE GENOMIC DNA]</scope>
</reference>
<dbReference type="EMBL" id="CARXXK010000002">
    <property type="protein sequence ID" value="CAI6352688.1"/>
    <property type="molecule type" value="Genomic_DNA"/>
</dbReference>
<proteinExistence type="predicted"/>
<feature type="region of interest" description="Disordered" evidence="1">
    <location>
        <begin position="1"/>
        <end position="43"/>
    </location>
</feature>
<gene>
    <name evidence="3" type="ORF">MEUPH1_LOCUS8896</name>
</gene>
<name>A0AAV0WA66_9HEMI</name>
<evidence type="ECO:0000313" key="3">
    <source>
        <dbReference type="EMBL" id="CAI6352688.1"/>
    </source>
</evidence>
<evidence type="ECO:0000256" key="1">
    <source>
        <dbReference type="SAM" id="MobiDB-lite"/>
    </source>
</evidence>
<sequence length="80" mass="8453">MIWSLKSSDSGGEGGEEDSGGGGESSKAVKWRRHGRRVSTTSSSTTLGCTWMIQTMFVFFLITGTAAVLSNSTFKGIVVS</sequence>
<keyword evidence="2" id="KW-1133">Transmembrane helix</keyword>
<feature type="transmembrane region" description="Helical" evidence="2">
    <location>
        <begin position="51"/>
        <end position="70"/>
    </location>
</feature>
<dbReference type="AlphaFoldDB" id="A0AAV0WA66"/>
<protein>
    <submittedName>
        <fullName evidence="3">Uncharacterized protein</fullName>
    </submittedName>
</protein>
<keyword evidence="4" id="KW-1185">Reference proteome</keyword>
<accession>A0AAV0WA66</accession>
<comment type="caution">
    <text evidence="3">The sequence shown here is derived from an EMBL/GenBank/DDBJ whole genome shotgun (WGS) entry which is preliminary data.</text>
</comment>